<accession>A0A9P4UD19</accession>
<feature type="region of interest" description="Disordered" evidence="1">
    <location>
        <begin position="1"/>
        <end position="47"/>
    </location>
</feature>
<keyword evidence="3" id="KW-1185">Reference proteome</keyword>
<name>A0A9P4UD19_9PLEO</name>
<protein>
    <submittedName>
        <fullName evidence="2">Uncharacterized protein</fullName>
    </submittedName>
</protein>
<gene>
    <name evidence="2" type="ORF">P171DRAFT_274663</name>
</gene>
<evidence type="ECO:0000256" key="1">
    <source>
        <dbReference type="SAM" id="MobiDB-lite"/>
    </source>
</evidence>
<evidence type="ECO:0000313" key="3">
    <source>
        <dbReference type="Proteomes" id="UP000799764"/>
    </source>
</evidence>
<proteinExistence type="predicted"/>
<reference evidence="2" key="1">
    <citation type="journal article" date="2020" name="Stud. Mycol.">
        <title>101 Dothideomycetes genomes: a test case for predicting lifestyles and emergence of pathogens.</title>
        <authorList>
            <person name="Haridas S."/>
            <person name="Albert R."/>
            <person name="Binder M."/>
            <person name="Bloem J."/>
            <person name="Labutti K."/>
            <person name="Salamov A."/>
            <person name="Andreopoulos B."/>
            <person name="Baker S."/>
            <person name="Barry K."/>
            <person name="Bills G."/>
            <person name="Bluhm B."/>
            <person name="Cannon C."/>
            <person name="Castanera R."/>
            <person name="Culley D."/>
            <person name="Daum C."/>
            <person name="Ezra D."/>
            <person name="Gonzalez J."/>
            <person name="Henrissat B."/>
            <person name="Kuo A."/>
            <person name="Liang C."/>
            <person name="Lipzen A."/>
            <person name="Lutzoni F."/>
            <person name="Magnuson J."/>
            <person name="Mondo S."/>
            <person name="Nolan M."/>
            <person name="Ohm R."/>
            <person name="Pangilinan J."/>
            <person name="Park H.-J."/>
            <person name="Ramirez L."/>
            <person name="Alfaro M."/>
            <person name="Sun H."/>
            <person name="Tritt A."/>
            <person name="Yoshinaga Y."/>
            <person name="Zwiers L.-H."/>
            <person name="Turgeon B."/>
            <person name="Goodwin S."/>
            <person name="Spatafora J."/>
            <person name="Crous P."/>
            <person name="Grigoriev I."/>
        </authorList>
    </citation>
    <scope>NUCLEOTIDE SEQUENCE</scope>
    <source>
        <strain evidence="2">CBS 690.94</strain>
    </source>
</reference>
<dbReference type="Proteomes" id="UP000799764">
    <property type="component" value="Unassembled WGS sequence"/>
</dbReference>
<dbReference type="AlphaFoldDB" id="A0A9P4UD19"/>
<feature type="compositionally biased region" description="Basic and acidic residues" evidence="1">
    <location>
        <begin position="7"/>
        <end position="16"/>
    </location>
</feature>
<dbReference type="EMBL" id="MU001499">
    <property type="protein sequence ID" value="KAF2445851.1"/>
    <property type="molecule type" value="Genomic_DNA"/>
</dbReference>
<feature type="compositionally biased region" description="Basic and acidic residues" evidence="1">
    <location>
        <begin position="26"/>
        <end position="35"/>
    </location>
</feature>
<sequence>MPRQAHGRQELLEGNRHLKKTAKTGKRVEWSRRPTMENPLSRDQSLQRERQRLQSCVAQAMLTPTATTAPPPVYLRKRSRGTAILCRVGVQGKVLRAGGRNSSTRYKESCHWTSSMGSNRAANRRRRTRSHLVCMRRSRTSATRTQTSDRQCYFLMSRKTSTAFCMATDKSDISRSLVSIKSHFRTTCPGGLVCTVVYSIVDRNTYHATWQRHSMCHVDKTPRVTWRHRPTKSRAHAHRATTNVWGFTENCEQLEVIAGVSF</sequence>
<evidence type="ECO:0000313" key="2">
    <source>
        <dbReference type="EMBL" id="KAF2445851.1"/>
    </source>
</evidence>
<organism evidence="2 3">
    <name type="scientific">Karstenula rhodostoma CBS 690.94</name>
    <dbReference type="NCBI Taxonomy" id="1392251"/>
    <lineage>
        <taxon>Eukaryota</taxon>
        <taxon>Fungi</taxon>
        <taxon>Dikarya</taxon>
        <taxon>Ascomycota</taxon>
        <taxon>Pezizomycotina</taxon>
        <taxon>Dothideomycetes</taxon>
        <taxon>Pleosporomycetidae</taxon>
        <taxon>Pleosporales</taxon>
        <taxon>Massarineae</taxon>
        <taxon>Didymosphaeriaceae</taxon>
        <taxon>Karstenula</taxon>
    </lineage>
</organism>
<comment type="caution">
    <text evidence="2">The sequence shown here is derived from an EMBL/GenBank/DDBJ whole genome shotgun (WGS) entry which is preliminary data.</text>
</comment>